<dbReference type="SUPFAM" id="SSF55486">
    <property type="entry name" value="Metalloproteases ('zincins'), catalytic domain"/>
    <property type="match status" value="1"/>
</dbReference>
<accession>A0A1G2B4A9</accession>
<sequence length="130" mass="15319">MTMEREQFEHYIEEAIHEVPERLREKITNVAFVIEDDVRAARTTEREVKTRGMLLGLYQGIPLSRRGVNYGSVLPDKITLFKNAIERVAGADEQRIRKLIRDVVHHEIGHYFGIDEHGVRKLERKRRKKN</sequence>
<dbReference type="InterPro" id="IPR038555">
    <property type="entry name" value="Zincin_1_sf"/>
</dbReference>
<evidence type="ECO:0008006" key="3">
    <source>
        <dbReference type="Google" id="ProtNLM"/>
    </source>
</evidence>
<protein>
    <recommendedName>
        <fullName evidence="3">Metallopeptidase family protein</fullName>
    </recommendedName>
</protein>
<dbReference type="AlphaFoldDB" id="A0A1G2B4A9"/>
<gene>
    <name evidence="1" type="ORF">A2898_01870</name>
</gene>
<dbReference type="STRING" id="1798543.A2898_01870"/>
<dbReference type="CDD" id="cd12952">
    <property type="entry name" value="MMP_ACEL2062"/>
    <property type="match status" value="1"/>
</dbReference>
<dbReference type="Gene3D" id="3.30.2010.20">
    <property type="match status" value="1"/>
</dbReference>
<evidence type="ECO:0000313" key="1">
    <source>
        <dbReference type="EMBL" id="OGY83998.1"/>
    </source>
</evidence>
<dbReference type="Proteomes" id="UP000179164">
    <property type="component" value="Unassembled WGS sequence"/>
</dbReference>
<comment type="caution">
    <text evidence="1">The sequence shown here is derived from an EMBL/GenBank/DDBJ whole genome shotgun (WGS) entry which is preliminary data.</text>
</comment>
<reference evidence="1 2" key="1">
    <citation type="journal article" date="2016" name="Nat. Commun.">
        <title>Thousands of microbial genomes shed light on interconnected biogeochemical processes in an aquifer system.</title>
        <authorList>
            <person name="Anantharaman K."/>
            <person name="Brown C.T."/>
            <person name="Hug L.A."/>
            <person name="Sharon I."/>
            <person name="Castelle C.J."/>
            <person name="Probst A.J."/>
            <person name="Thomas B.C."/>
            <person name="Singh A."/>
            <person name="Wilkins M.J."/>
            <person name="Karaoz U."/>
            <person name="Brodie E.L."/>
            <person name="Williams K.H."/>
            <person name="Hubbard S.S."/>
            <person name="Banfield J.F."/>
        </authorList>
    </citation>
    <scope>NUCLEOTIDE SEQUENCE [LARGE SCALE GENOMIC DNA]</scope>
</reference>
<dbReference type="InterPro" id="IPR010428">
    <property type="entry name" value="Zincin_1"/>
</dbReference>
<organism evidence="1 2">
    <name type="scientific">Candidatus Kerfeldbacteria bacterium RIFCSPLOWO2_01_FULL_48_11</name>
    <dbReference type="NCBI Taxonomy" id="1798543"/>
    <lineage>
        <taxon>Bacteria</taxon>
        <taxon>Candidatus Kerfeldiibacteriota</taxon>
    </lineage>
</organism>
<proteinExistence type="predicted"/>
<evidence type="ECO:0000313" key="2">
    <source>
        <dbReference type="Proteomes" id="UP000179164"/>
    </source>
</evidence>
<dbReference type="Pfam" id="PF06262">
    <property type="entry name" value="Zincin_1"/>
    <property type="match status" value="1"/>
</dbReference>
<dbReference type="EMBL" id="MHKE01000012">
    <property type="protein sequence ID" value="OGY83998.1"/>
    <property type="molecule type" value="Genomic_DNA"/>
</dbReference>
<name>A0A1G2B4A9_9BACT</name>